<keyword evidence="1" id="KW-0805">Transcription regulation</keyword>
<evidence type="ECO:0000313" key="6">
    <source>
        <dbReference type="Proteomes" id="UP000184518"/>
    </source>
</evidence>
<dbReference type="AlphaFoldDB" id="A0A1M5G9F7"/>
<dbReference type="PANTHER" id="PTHR43280:SF32">
    <property type="entry name" value="TRANSCRIPTIONAL REGULATORY PROTEIN"/>
    <property type="match status" value="1"/>
</dbReference>
<sequence>MSVVDDLLSIYTTFVMLEKIKRYFKNLVMKKPETLEEFYANRPFLKTFDLSDNQEHFNVLAIEKQKQMEGNAAVSFGRKNYFKICLVSGNSKIHYADKSFEILKHGLLFANPLIPYDWEAISGEQKGYSCIFTESFTEGFGHIKKYPFFQPDGYPVFELTEEEKFMLENIFVQMQKEQSSEFDFKDDALKNLIFQLIFAALKIRPSTQITTEKVNAAGRITSLFLNLLESQFPISNTINGIGLRSASDFADQMSVHVNHLNKSVKETMMKTTSELISERILKEAKIMLQHSSWAISEIAYSLGFEGPAHFSSFFKKQVHVSPSQFRSEKIM</sequence>
<dbReference type="InterPro" id="IPR018060">
    <property type="entry name" value="HTH_AraC"/>
</dbReference>
<evidence type="ECO:0000256" key="2">
    <source>
        <dbReference type="ARBA" id="ARBA00023125"/>
    </source>
</evidence>
<feature type="domain" description="HTH araC/xylS-type" evidence="4">
    <location>
        <begin position="222"/>
        <end position="328"/>
    </location>
</feature>
<dbReference type="STRING" id="1416778.SAMN05443633_10956"/>
<dbReference type="Gene3D" id="1.10.10.60">
    <property type="entry name" value="Homeodomain-like"/>
    <property type="match status" value="1"/>
</dbReference>
<proteinExistence type="predicted"/>
<organism evidence="5 6">
    <name type="scientific">Chryseobacterium arachidis</name>
    <dbReference type="NCBI Taxonomy" id="1416778"/>
    <lineage>
        <taxon>Bacteria</taxon>
        <taxon>Pseudomonadati</taxon>
        <taxon>Bacteroidota</taxon>
        <taxon>Flavobacteriia</taxon>
        <taxon>Flavobacteriales</taxon>
        <taxon>Weeksellaceae</taxon>
        <taxon>Chryseobacterium group</taxon>
        <taxon>Chryseobacterium</taxon>
    </lineage>
</organism>
<dbReference type="InterPro" id="IPR009057">
    <property type="entry name" value="Homeodomain-like_sf"/>
</dbReference>
<dbReference type="PANTHER" id="PTHR43280">
    <property type="entry name" value="ARAC-FAMILY TRANSCRIPTIONAL REGULATOR"/>
    <property type="match status" value="1"/>
</dbReference>
<evidence type="ECO:0000259" key="4">
    <source>
        <dbReference type="PROSITE" id="PS01124"/>
    </source>
</evidence>
<dbReference type="Pfam" id="PF12833">
    <property type="entry name" value="HTH_18"/>
    <property type="match status" value="1"/>
</dbReference>
<evidence type="ECO:0000256" key="1">
    <source>
        <dbReference type="ARBA" id="ARBA00023015"/>
    </source>
</evidence>
<dbReference type="PRINTS" id="PR00032">
    <property type="entry name" value="HTHARAC"/>
</dbReference>
<dbReference type="OrthoDB" id="629929at2"/>
<dbReference type="Proteomes" id="UP000184518">
    <property type="component" value="Unassembled WGS sequence"/>
</dbReference>
<accession>A0A1M5G9F7</accession>
<reference evidence="6" key="1">
    <citation type="submission" date="2016-11" db="EMBL/GenBank/DDBJ databases">
        <authorList>
            <person name="Varghese N."/>
            <person name="Submissions S."/>
        </authorList>
    </citation>
    <scope>NUCLEOTIDE SEQUENCE [LARGE SCALE GENOMIC DNA]</scope>
    <source>
        <strain evidence="6">DSM 27619</strain>
    </source>
</reference>
<dbReference type="GO" id="GO:0003700">
    <property type="term" value="F:DNA-binding transcription factor activity"/>
    <property type="evidence" value="ECO:0007669"/>
    <property type="project" value="InterPro"/>
</dbReference>
<evidence type="ECO:0000256" key="3">
    <source>
        <dbReference type="ARBA" id="ARBA00023163"/>
    </source>
</evidence>
<protein>
    <submittedName>
        <fullName evidence="5">Helix-turn-helix domain-containing protein</fullName>
    </submittedName>
</protein>
<dbReference type="EMBL" id="FQUT01000009">
    <property type="protein sequence ID" value="SHG00359.1"/>
    <property type="molecule type" value="Genomic_DNA"/>
</dbReference>
<keyword evidence="3" id="KW-0804">Transcription</keyword>
<keyword evidence="2" id="KW-0238">DNA-binding</keyword>
<dbReference type="PROSITE" id="PS01124">
    <property type="entry name" value="HTH_ARAC_FAMILY_2"/>
    <property type="match status" value="1"/>
</dbReference>
<name>A0A1M5G9F7_9FLAO</name>
<keyword evidence="6" id="KW-1185">Reference proteome</keyword>
<dbReference type="SUPFAM" id="SSF46689">
    <property type="entry name" value="Homeodomain-like"/>
    <property type="match status" value="1"/>
</dbReference>
<evidence type="ECO:0000313" key="5">
    <source>
        <dbReference type="EMBL" id="SHG00359.1"/>
    </source>
</evidence>
<dbReference type="GO" id="GO:0043565">
    <property type="term" value="F:sequence-specific DNA binding"/>
    <property type="evidence" value="ECO:0007669"/>
    <property type="project" value="InterPro"/>
</dbReference>
<dbReference type="SMART" id="SM00342">
    <property type="entry name" value="HTH_ARAC"/>
    <property type="match status" value="1"/>
</dbReference>
<dbReference type="RefSeq" id="WP_083531693.1">
    <property type="nucleotide sequence ID" value="NZ_JBHSOO010000001.1"/>
</dbReference>
<gene>
    <name evidence="5" type="ORF">SAMN05443633_10956</name>
</gene>
<dbReference type="InterPro" id="IPR020449">
    <property type="entry name" value="Tscrpt_reg_AraC-type_HTH"/>
</dbReference>